<evidence type="ECO:0008006" key="3">
    <source>
        <dbReference type="Google" id="ProtNLM"/>
    </source>
</evidence>
<keyword evidence="1" id="KW-1133">Transmembrane helix</keyword>
<dbReference type="AlphaFoldDB" id="A0A3B0VT57"/>
<dbReference type="EMBL" id="UOFA01000308">
    <property type="protein sequence ID" value="VAW46858.1"/>
    <property type="molecule type" value="Genomic_DNA"/>
</dbReference>
<gene>
    <name evidence="2" type="ORF">MNBD_GAMMA02-349</name>
</gene>
<proteinExistence type="predicted"/>
<sequence length="57" mass="6482">MINGIYTGIMLVVFLGIVAWAWSKSNKSKFDKMSRMALKDDDQITNNTDKQTKGEIK</sequence>
<accession>A0A3B0VT57</accession>
<evidence type="ECO:0000256" key="1">
    <source>
        <dbReference type="SAM" id="Phobius"/>
    </source>
</evidence>
<feature type="transmembrane region" description="Helical" evidence="1">
    <location>
        <begin position="6"/>
        <end position="23"/>
    </location>
</feature>
<name>A0A3B0VT57_9ZZZZ</name>
<reference evidence="2" key="1">
    <citation type="submission" date="2018-06" db="EMBL/GenBank/DDBJ databases">
        <authorList>
            <person name="Zhirakovskaya E."/>
        </authorList>
    </citation>
    <scope>NUCLEOTIDE SEQUENCE</scope>
</reference>
<protein>
    <recommendedName>
        <fullName evidence="3">Cytochrome c oxidase subunit CcoQ</fullName>
    </recommendedName>
</protein>
<keyword evidence="1" id="KW-0472">Membrane</keyword>
<organism evidence="2">
    <name type="scientific">hydrothermal vent metagenome</name>
    <dbReference type="NCBI Taxonomy" id="652676"/>
    <lineage>
        <taxon>unclassified sequences</taxon>
        <taxon>metagenomes</taxon>
        <taxon>ecological metagenomes</taxon>
    </lineage>
</organism>
<dbReference type="Pfam" id="PF05545">
    <property type="entry name" value="FixQ"/>
    <property type="match status" value="1"/>
</dbReference>
<dbReference type="InterPro" id="IPR008621">
    <property type="entry name" value="Cbb3-typ_cyt_oxidase_comp"/>
</dbReference>
<keyword evidence="1" id="KW-0812">Transmembrane</keyword>
<evidence type="ECO:0000313" key="2">
    <source>
        <dbReference type="EMBL" id="VAW46858.1"/>
    </source>
</evidence>